<keyword evidence="2" id="KW-0378">Hydrolase</keyword>
<dbReference type="EMBL" id="SNZK01000003">
    <property type="protein sequence ID" value="TDR53955.1"/>
    <property type="molecule type" value="Genomic_DNA"/>
</dbReference>
<dbReference type="InterPro" id="IPR022742">
    <property type="entry name" value="Hydrolase_4"/>
</dbReference>
<dbReference type="GO" id="GO:0016787">
    <property type="term" value="F:hydrolase activity"/>
    <property type="evidence" value="ECO:0007669"/>
    <property type="project" value="UniProtKB-KW"/>
</dbReference>
<dbReference type="PANTHER" id="PTHR11614">
    <property type="entry name" value="PHOSPHOLIPASE-RELATED"/>
    <property type="match status" value="1"/>
</dbReference>
<dbReference type="InterPro" id="IPR051044">
    <property type="entry name" value="MAG_DAG_Lipase"/>
</dbReference>
<evidence type="ECO:0000313" key="3">
    <source>
        <dbReference type="Proteomes" id="UP000295558"/>
    </source>
</evidence>
<dbReference type="Gene3D" id="3.40.50.1820">
    <property type="entry name" value="alpha/beta hydrolase"/>
    <property type="match status" value="1"/>
</dbReference>
<dbReference type="SUPFAM" id="SSF53474">
    <property type="entry name" value="alpha/beta-Hydrolases"/>
    <property type="match status" value="1"/>
</dbReference>
<protein>
    <submittedName>
        <fullName evidence="2">Alpha-beta hydrolase superfamily lysophospholipase</fullName>
    </submittedName>
</protein>
<dbReference type="AlphaFoldDB" id="A0A4R6ZNJ2"/>
<reference evidence="2 3" key="1">
    <citation type="submission" date="2019-03" db="EMBL/GenBank/DDBJ databases">
        <title>Genomic Encyclopedia of Type Strains, Phase III (KMG-III): the genomes of soil and plant-associated and newly described type strains.</title>
        <authorList>
            <person name="Whitman W."/>
        </authorList>
    </citation>
    <scope>NUCLEOTIDE SEQUENCE [LARGE SCALE GENOMIC DNA]</scope>
    <source>
        <strain evidence="2 3">CECT 7972</strain>
    </source>
</reference>
<sequence length="304" mass="34202">MHTEVKIETHDQLALHVHIWEQVTAPAGIVQIIHGMAEHGARYSQFATYLNKQGFIVVADDHRGFGKSAEDSSKLGHLPFPDGFEAMVSDEETVATFIKARYPNLPHLLFGHSMGSFVTRVLITQYKVDAAVLAGSGLQPDPLLKSGLFYAKLRAKKNETKRSKILHKLSFYGFNREFIAEKHPFSWLSRDKAVHEAYMEDPFGGQVVGSLGFYHSLLLGIEQSQNPVTISKTPKNLPLLLISGSKDPVGHLGKDVPKLAVKFEKADVEDVTLKIYEDARHELTNEINKEQVFEDVAFWYRKYV</sequence>
<dbReference type="Pfam" id="PF12146">
    <property type="entry name" value="Hydrolase_4"/>
    <property type="match status" value="1"/>
</dbReference>
<accession>A0A4R6ZNJ2</accession>
<evidence type="ECO:0000259" key="1">
    <source>
        <dbReference type="Pfam" id="PF12146"/>
    </source>
</evidence>
<keyword evidence="3" id="KW-1185">Reference proteome</keyword>
<name>A0A4R6ZNJ2_9LIST</name>
<evidence type="ECO:0000313" key="2">
    <source>
        <dbReference type="EMBL" id="TDR53955.1"/>
    </source>
</evidence>
<gene>
    <name evidence="2" type="ORF">DFP96_10351</name>
</gene>
<organism evidence="2 3">
    <name type="scientific">Listeria rocourtiae</name>
    <dbReference type="NCBI Taxonomy" id="647910"/>
    <lineage>
        <taxon>Bacteria</taxon>
        <taxon>Bacillati</taxon>
        <taxon>Bacillota</taxon>
        <taxon>Bacilli</taxon>
        <taxon>Bacillales</taxon>
        <taxon>Listeriaceae</taxon>
        <taxon>Listeria</taxon>
    </lineage>
</organism>
<dbReference type="RefSeq" id="WP_133620176.1">
    <property type="nucleotide sequence ID" value="NZ_JAARQJ010000002.1"/>
</dbReference>
<comment type="caution">
    <text evidence="2">The sequence shown here is derived from an EMBL/GenBank/DDBJ whole genome shotgun (WGS) entry which is preliminary data.</text>
</comment>
<dbReference type="InterPro" id="IPR029058">
    <property type="entry name" value="AB_hydrolase_fold"/>
</dbReference>
<proteinExistence type="predicted"/>
<dbReference type="OrthoDB" id="9806902at2"/>
<feature type="domain" description="Serine aminopeptidase S33" evidence="1">
    <location>
        <begin position="25"/>
        <end position="287"/>
    </location>
</feature>
<dbReference type="Proteomes" id="UP000295558">
    <property type="component" value="Unassembled WGS sequence"/>
</dbReference>